<reference evidence="1" key="1">
    <citation type="submission" date="2019-07" db="EMBL/GenBank/DDBJ databases">
        <title>FDA dAtabase for Regulatory Grade micrObial Sequences (FDA-ARGOS): Supporting development and validation of Infectious Disease Dx tests.</title>
        <authorList>
            <person name="Bachman M."/>
            <person name="Young C."/>
            <person name="Tallon L."/>
            <person name="Sadzewicz L."/>
            <person name="Vavikolanu K."/>
            <person name="Mehta A."/>
            <person name="Aluvathingal J."/>
            <person name="Nadendla S."/>
            <person name="Nandy P."/>
            <person name="Geyer C."/>
            <person name="Yan Y."/>
            <person name="Sichtig H."/>
        </authorList>
    </citation>
    <scope>NUCLEOTIDE SEQUENCE</scope>
    <source>
        <strain evidence="1">FDAARGOS_618</strain>
    </source>
</reference>
<gene>
    <name evidence="1" type="ORF">FOB26_29185</name>
</gene>
<protein>
    <submittedName>
        <fullName evidence="1">Uncharacterized protein</fullName>
    </submittedName>
</protein>
<organism evidence="1 2">
    <name type="scientific">Agrobacterium pusense</name>
    <dbReference type="NCBI Taxonomy" id="648995"/>
    <lineage>
        <taxon>Bacteria</taxon>
        <taxon>Pseudomonadati</taxon>
        <taxon>Pseudomonadota</taxon>
        <taxon>Alphaproteobacteria</taxon>
        <taxon>Hyphomicrobiales</taxon>
        <taxon>Rhizobiaceae</taxon>
        <taxon>Rhizobium/Agrobacterium group</taxon>
        <taxon>Agrobacterium</taxon>
    </lineage>
</organism>
<proteinExistence type="predicted"/>
<sequence length="79" mass="9177">MKYFFSKAVQKEDIGAKKSSAAVWPRGTIIGRRQQPQDAASISAFGSPDIEAKPPQSRRRRAIMMDDRRFFLWKTDWCR</sequence>
<accession>A0AA44ERW1</accession>
<evidence type="ECO:0000313" key="1">
    <source>
        <dbReference type="EMBL" id="NRF23132.1"/>
    </source>
</evidence>
<dbReference type="RefSeq" id="WP_081093404.1">
    <property type="nucleotide sequence ID" value="NZ_JABRWL010000006.1"/>
</dbReference>
<dbReference type="EMBL" id="JABRWM010000006">
    <property type="protein sequence ID" value="NRF23132.1"/>
    <property type="molecule type" value="Genomic_DNA"/>
</dbReference>
<dbReference type="Proteomes" id="UP001155820">
    <property type="component" value="Unassembled WGS sequence"/>
</dbReference>
<dbReference type="AlphaFoldDB" id="A0AA44ERW1"/>
<name>A0AA44ERW1_9HYPH</name>
<comment type="caution">
    <text evidence="1">The sequence shown here is derived from an EMBL/GenBank/DDBJ whole genome shotgun (WGS) entry which is preliminary data.</text>
</comment>
<evidence type="ECO:0000313" key="2">
    <source>
        <dbReference type="Proteomes" id="UP001155820"/>
    </source>
</evidence>
<keyword evidence="2" id="KW-1185">Reference proteome</keyword>